<evidence type="ECO:0000256" key="1">
    <source>
        <dbReference type="SAM" id="MobiDB-lite"/>
    </source>
</evidence>
<name>A0A914UHS1_9BILA</name>
<feature type="signal peptide" evidence="2">
    <location>
        <begin position="1"/>
        <end position="29"/>
    </location>
</feature>
<evidence type="ECO:0000313" key="4">
    <source>
        <dbReference type="WBParaSite" id="PSAMB.scaffold1000size37369.g10226.t1"/>
    </source>
</evidence>
<dbReference type="WBParaSite" id="PSAMB.scaffold1000size37369.g10226.t1">
    <property type="protein sequence ID" value="PSAMB.scaffold1000size37369.g10226.t1"/>
    <property type="gene ID" value="PSAMB.scaffold1000size37369.g10226"/>
</dbReference>
<sequence>MWSNGRARSHPRGVKCILLSDATILVAGATAPPPYAFGHFPDQRGVRLSFLGEWKLDARRTHPDGARDRRLSQTLDRRAIIAEPPGLEGALASFGQSPPTGPPLPAGSVRIDGGGRV</sequence>
<evidence type="ECO:0000256" key="2">
    <source>
        <dbReference type="SAM" id="SignalP"/>
    </source>
</evidence>
<reference evidence="4" key="1">
    <citation type="submission" date="2022-11" db="UniProtKB">
        <authorList>
            <consortium name="WormBaseParasite"/>
        </authorList>
    </citation>
    <scope>IDENTIFICATION</scope>
</reference>
<protein>
    <submittedName>
        <fullName evidence="4">Uncharacterized protein</fullName>
    </submittedName>
</protein>
<proteinExistence type="predicted"/>
<dbReference type="AlphaFoldDB" id="A0A914UHS1"/>
<feature type="region of interest" description="Disordered" evidence="1">
    <location>
        <begin position="88"/>
        <end position="117"/>
    </location>
</feature>
<keyword evidence="3" id="KW-1185">Reference proteome</keyword>
<keyword evidence="2" id="KW-0732">Signal</keyword>
<organism evidence="3 4">
    <name type="scientific">Plectus sambesii</name>
    <dbReference type="NCBI Taxonomy" id="2011161"/>
    <lineage>
        <taxon>Eukaryota</taxon>
        <taxon>Metazoa</taxon>
        <taxon>Ecdysozoa</taxon>
        <taxon>Nematoda</taxon>
        <taxon>Chromadorea</taxon>
        <taxon>Plectida</taxon>
        <taxon>Plectina</taxon>
        <taxon>Plectoidea</taxon>
        <taxon>Plectidae</taxon>
        <taxon>Plectus</taxon>
    </lineage>
</organism>
<dbReference type="Proteomes" id="UP000887566">
    <property type="component" value="Unplaced"/>
</dbReference>
<evidence type="ECO:0000313" key="3">
    <source>
        <dbReference type="Proteomes" id="UP000887566"/>
    </source>
</evidence>
<feature type="chain" id="PRO_5038104305" evidence="2">
    <location>
        <begin position="30"/>
        <end position="117"/>
    </location>
</feature>
<accession>A0A914UHS1</accession>